<evidence type="ECO:0000256" key="2">
    <source>
        <dbReference type="ARBA" id="ARBA00023125"/>
    </source>
</evidence>
<dbReference type="RefSeq" id="WP_093052446.1">
    <property type="nucleotide sequence ID" value="NZ_FOGT01000009.1"/>
</dbReference>
<dbReference type="SMART" id="SM00342">
    <property type="entry name" value="HTH_ARAC"/>
    <property type="match status" value="1"/>
</dbReference>
<gene>
    <name evidence="5" type="ORF">SAMN05518684_10982</name>
</gene>
<dbReference type="InterPro" id="IPR020449">
    <property type="entry name" value="Tscrpt_reg_AraC-type_HTH"/>
</dbReference>
<dbReference type="PANTHER" id="PTHR43280:SF2">
    <property type="entry name" value="HTH-TYPE TRANSCRIPTIONAL REGULATOR EXSA"/>
    <property type="match status" value="1"/>
</dbReference>
<protein>
    <submittedName>
        <fullName evidence="5">AraC family transcriptional regulator, arabinose operon regulatory protein</fullName>
    </submittedName>
</protein>
<sequence length="259" mass="30115">MTVEVGFCGYSHHKKGYQDQRQSGLTSYLFRLQIEGTATITHHHKTYPISKGDLFLGKPGDPYRIFTPGNQDSIDYHIFCQGSWIDQWWESSRLPAITNLHLDEKLLGLWRHLTIEERRPKQEKNPDLARYLLQALCLSIEQSINDVSHKVDRPFIVTQMMRYIEEQATTAFKVEEVAAHVNLSVSRALHLFKEHTGQTIIQYALDIRLATALNQMQYSSMTLEHIAENCGFNTYPYFHRVFKKHFGQSPGQFRRQQSS</sequence>
<organism evidence="5 6">
    <name type="scientific">Salipaludibacillus aurantiacus</name>
    <dbReference type="NCBI Taxonomy" id="1601833"/>
    <lineage>
        <taxon>Bacteria</taxon>
        <taxon>Bacillati</taxon>
        <taxon>Bacillota</taxon>
        <taxon>Bacilli</taxon>
        <taxon>Bacillales</taxon>
        <taxon>Bacillaceae</taxon>
    </lineage>
</organism>
<name>A0A1H9V1C5_9BACI</name>
<evidence type="ECO:0000313" key="6">
    <source>
        <dbReference type="Proteomes" id="UP000198571"/>
    </source>
</evidence>
<dbReference type="AlphaFoldDB" id="A0A1H9V1C5"/>
<dbReference type="STRING" id="1601833.SAMN05518684_10982"/>
<evidence type="ECO:0000256" key="3">
    <source>
        <dbReference type="ARBA" id="ARBA00023163"/>
    </source>
</evidence>
<dbReference type="InterPro" id="IPR003313">
    <property type="entry name" value="AraC-bd"/>
</dbReference>
<dbReference type="EMBL" id="FOGT01000009">
    <property type="protein sequence ID" value="SES15580.1"/>
    <property type="molecule type" value="Genomic_DNA"/>
</dbReference>
<feature type="domain" description="HTH araC/xylS-type" evidence="4">
    <location>
        <begin position="158"/>
        <end position="256"/>
    </location>
</feature>
<dbReference type="PRINTS" id="PR00032">
    <property type="entry name" value="HTHARAC"/>
</dbReference>
<dbReference type="PANTHER" id="PTHR43280">
    <property type="entry name" value="ARAC-FAMILY TRANSCRIPTIONAL REGULATOR"/>
    <property type="match status" value="1"/>
</dbReference>
<dbReference type="InterPro" id="IPR009057">
    <property type="entry name" value="Homeodomain-like_sf"/>
</dbReference>
<dbReference type="SUPFAM" id="SSF46689">
    <property type="entry name" value="Homeodomain-like"/>
    <property type="match status" value="2"/>
</dbReference>
<dbReference type="InterPro" id="IPR018060">
    <property type="entry name" value="HTH_AraC"/>
</dbReference>
<dbReference type="Proteomes" id="UP000198571">
    <property type="component" value="Unassembled WGS sequence"/>
</dbReference>
<dbReference type="Pfam" id="PF12833">
    <property type="entry name" value="HTH_18"/>
    <property type="match status" value="1"/>
</dbReference>
<dbReference type="PROSITE" id="PS01124">
    <property type="entry name" value="HTH_ARAC_FAMILY_2"/>
    <property type="match status" value="1"/>
</dbReference>
<evidence type="ECO:0000259" key="4">
    <source>
        <dbReference type="PROSITE" id="PS01124"/>
    </source>
</evidence>
<accession>A0A1H9V1C5</accession>
<proteinExistence type="predicted"/>
<dbReference type="GO" id="GO:0043565">
    <property type="term" value="F:sequence-specific DNA binding"/>
    <property type="evidence" value="ECO:0007669"/>
    <property type="project" value="InterPro"/>
</dbReference>
<dbReference type="OrthoDB" id="345364at2"/>
<dbReference type="Gene3D" id="1.10.10.60">
    <property type="entry name" value="Homeodomain-like"/>
    <property type="match status" value="2"/>
</dbReference>
<keyword evidence="1" id="KW-0805">Transcription regulation</keyword>
<dbReference type="InterPro" id="IPR037923">
    <property type="entry name" value="HTH-like"/>
</dbReference>
<dbReference type="Pfam" id="PF02311">
    <property type="entry name" value="AraC_binding"/>
    <property type="match status" value="1"/>
</dbReference>
<keyword evidence="3" id="KW-0804">Transcription</keyword>
<dbReference type="GO" id="GO:0003700">
    <property type="term" value="F:DNA-binding transcription factor activity"/>
    <property type="evidence" value="ECO:0007669"/>
    <property type="project" value="InterPro"/>
</dbReference>
<keyword evidence="2" id="KW-0238">DNA-binding</keyword>
<evidence type="ECO:0000256" key="1">
    <source>
        <dbReference type="ARBA" id="ARBA00023015"/>
    </source>
</evidence>
<dbReference type="SUPFAM" id="SSF51215">
    <property type="entry name" value="Regulatory protein AraC"/>
    <property type="match status" value="1"/>
</dbReference>
<evidence type="ECO:0000313" key="5">
    <source>
        <dbReference type="EMBL" id="SES15580.1"/>
    </source>
</evidence>
<reference evidence="6" key="1">
    <citation type="submission" date="2016-10" db="EMBL/GenBank/DDBJ databases">
        <authorList>
            <person name="Varghese N."/>
            <person name="Submissions S."/>
        </authorList>
    </citation>
    <scope>NUCLEOTIDE SEQUENCE [LARGE SCALE GENOMIC DNA]</scope>
    <source>
        <strain evidence="6">S9</strain>
    </source>
</reference>
<keyword evidence="6" id="KW-1185">Reference proteome</keyword>